<dbReference type="GO" id="GO:0000981">
    <property type="term" value="F:DNA-binding transcription factor activity, RNA polymerase II-specific"/>
    <property type="evidence" value="ECO:0007669"/>
    <property type="project" value="InterPro"/>
</dbReference>
<feature type="region of interest" description="Disordered" evidence="2">
    <location>
        <begin position="57"/>
        <end position="97"/>
    </location>
</feature>
<reference evidence="3" key="1">
    <citation type="submission" date="2020-03" db="EMBL/GenBank/DDBJ databases">
        <title>Draft Genome Sequence of Cylindrodendrum hubeiense.</title>
        <authorList>
            <person name="Buettner E."/>
            <person name="Kellner H."/>
        </authorList>
    </citation>
    <scope>NUCLEOTIDE SEQUENCE</scope>
    <source>
        <strain evidence="3">IHI 201604</strain>
    </source>
</reference>
<dbReference type="PANTHER" id="PTHR31668:SF30">
    <property type="entry name" value="ZN(II)2CYS6 TRANSCRIPTION FACTOR (EUROFUNG)"/>
    <property type="match status" value="1"/>
</dbReference>
<dbReference type="InterPro" id="IPR001138">
    <property type="entry name" value="Zn2Cys6_DnaBD"/>
</dbReference>
<dbReference type="InterPro" id="IPR050797">
    <property type="entry name" value="Carb_Metab_Trans_Reg"/>
</dbReference>
<keyword evidence="4" id="KW-1185">Reference proteome</keyword>
<accession>A0A9P5LKS7</accession>
<dbReference type="EMBL" id="JAANBB010000005">
    <property type="protein sequence ID" value="KAF7557374.1"/>
    <property type="molecule type" value="Genomic_DNA"/>
</dbReference>
<feature type="region of interest" description="Disordered" evidence="2">
    <location>
        <begin position="1"/>
        <end position="31"/>
    </location>
</feature>
<evidence type="ECO:0000256" key="2">
    <source>
        <dbReference type="SAM" id="MobiDB-lite"/>
    </source>
</evidence>
<gene>
    <name evidence="3" type="ORF">G7Z17_g688</name>
</gene>
<dbReference type="OrthoDB" id="2534600at2759"/>
<evidence type="ECO:0000313" key="3">
    <source>
        <dbReference type="EMBL" id="KAF7557374.1"/>
    </source>
</evidence>
<name>A0A9P5LKS7_9HYPO</name>
<feature type="compositionally biased region" description="Low complexity" evidence="2">
    <location>
        <begin position="68"/>
        <end position="82"/>
    </location>
</feature>
<dbReference type="PANTHER" id="PTHR31668">
    <property type="entry name" value="GLUCOSE TRANSPORT TRANSCRIPTION REGULATOR RGT1-RELATED-RELATED"/>
    <property type="match status" value="1"/>
</dbReference>
<dbReference type="CDD" id="cd00067">
    <property type="entry name" value="GAL4"/>
    <property type="match status" value="1"/>
</dbReference>
<dbReference type="CDD" id="cd12148">
    <property type="entry name" value="fungal_TF_MHR"/>
    <property type="match status" value="1"/>
</dbReference>
<protein>
    <recommendedName>
        <fullName evidence="5">Zn(2)-C6 fungal-type domain-containing protein</fullName>
    </recommendedName>
</protein>
<keyword evidence="1" id="KW-0539">Nucleus</keyword>
<sequence length="511" mass="55509">MDARSPTPTTPSSLPRTAARGKSGRNQNACDACRSRKVRCIYDSECQPHAHLPELGAGAASPTPGVQLMSLSGPSPLSHSSPDTTASPSRPPEPACLRPGPWLGSFAPDAVVSRMLGHWFDKVHPVAPILLRRRFMRRLRNGDADADRTFCGLVVSVCAAVAATLPREDHGSVTVSRCLDFIDQNSLITSGFTRSSYSLDWCIAMYNLGAASGAVSESGLGDRRSYHASVEAAAGVRYLAYYCTHELDNAEKQLLKRLFWLLFAGSCSANILGRLPISLLSQELIEAIPRPLELTDDQMEPPTLLESDHAGWYGDATSYVPGLNSLSDLFTVWHELQLTPPSPDPAACLSKYLSKVQQVIDSLPPELRWRGGLSRPPNVTQGHEVQIANIFITSLHIRSNLLQKLDPTQKSVPEHQKIVDDLLEILYHLPQAVFNANGSSVVPKIRDIGAAYLEQVEKGHGAGRTDGDSARGKLERVLRKLDDIDCWQGLGVLDALQPPSHISVGSTTQQG</sequence>
<feature type="compositionally biased region" description="Low complexity" evidence="2">
    <location>
        <begin position="1"/>
        <end position="13"/>
    </location>
</feature>
<dbReference type="Proteomes" id="UP000722485">
    <property type="component" value="Unassembled WGS sequence"/>
</dbReference>
<dbReference type="GO" id="GO:0008270">
    <property type="term" value="F:zinc ion binding"/>
    <property type="evidence" value="ECO:0007669"/>
    <property type="project" value="InterPro"/>
</dbReference>
<evidence type="ECO:0008006" key="5">
    <source>
        <dbReference type="Google" id="ProtNLM"/>
    </source>
</evidence>
<dbReference type="AlphaFoldDB" id="A0A9P5LKS7"/>
<evidence type="ECO:0000313" key="4">
    <source>
        <dbReference type="Proteomes" id="UP000722485"/>
    </source>
</evidence>
<evidence type="ECO:0000256" key="1">
    <source>
        <dbReference type="ARBA" id="ARBA00023242"/>
    </source>
</evidence>
<proteinExistence type="predicted"/>
<organism evidence="3 4">
    <name type="scientific">Cylindrodendrum hubeiense</name>
    <dbReference type="NCBI Taxonomy" id="595255"/>
    <lineage>
        <taxon>Eukaryota</taxon>
        <taxon>Fungi</taxon>
        <taxon>Dikarya</taxon>
        <taxon>Ascomycota</taxon>
        <taxon>Pezizomycotina</taxon>
        <taxon>Sordariomycetes</taxon>
        <taxon>Hypocreomycetidae</taxon>
        <taxon>Hypocreales</taxon>
        <taxon>Nectriaceae</taxon>
        <taxon>Cylindrodendrum</taxon>
    </lineage>
</organism>
<comment type="caution">
    <text evidence="3">The sequence shown here is derived from an EMBL/GenBank/DDBJ whole genome shotgun (WGS) entry which is preliminary data.</text>
</comment>